<dbReference type="OrthoDB" id="2664066at2"/>
<dbReference type="EMBL" id="QPJW01000003">
    <property type="protein sequence ID" value="RCX20493.1"/>
    <property type="molecule type" value="Genomic_DNA"/>
</dbReference>
<protein>
    <recommendedName>
        <fullName evidence="3">LSM domain-containing protein</fullName>
    </recommendedName>
</protein>
<proteinExistence type="predicted"/>
<name>A0A369BG19_9BACL</name>
<evidence type="ECO:0000313" key="1">
    <source>
        <dbReference type="EMBL" id="RCX20493.1"/>
    </source>
</evidence>
<evidence type="ECO:0008006" key="3">
    <source>
        <dbReference type="Google" id="ProtNLM"/>
    </source>
</evidence>
<sequence>MEAYYNCLRLKNKKVRIMTMDRNHYTGTIVDVDHQYVYLRPDRGGNVYTSAFYPGGPYGGPYGGAGWSGNDILTLSLFTLLAIALI</sequence>
<keyword evidence="2" id="KW-1185">Reference proteome</keyword>
<gene>
    <name evidence="1" type="ORF">DFP94_103224</name>
</gene>
<dbReference type="AlphaFoldDB" id="A0A369BG19"/>
<evidence type="ECO:0000313" key="2">
    <source>
        <dbReference type="Proteomes" id="UP000253090"/>
    </source>
</evidence>
<reference evidence="1 2" key="1">
    <citation type="submission" date="2018-07" db="EMBL/GenBank/DDBJ databases">
        <title>Genomic Encyclopedia of Type Strains, Phase III (KMG-III): the genomes of soil and plant-associated and newly described type strains.</title>
        <authorList>
            <person name="Whitman W."/>
        </authorList>
    </citation>
    <scope>NUCLEOTIDE SEQUENCE [LARGE SCALE GENOMIC DNA]</scope>
    <source>
        <strain evidence="1 2">CECT 8333</strain>
    </source>
</reference>
<dbReference type="Proteomes" id="UP000253090">
    <property type="component" value="Unassembled WGS sequence"/>
</dbReference>
<organism evidence="1 2">
    <name type="scientific">Fontibacillus phaseoli</name>
    <dbReference type="NCBI Taxonomy" id="1416533"/>
    <lineage>
        <taxon>Bacteria</taxon>
        <taxon>Bacillati</taxon>
        <taxon>Bacillota</taxon>
        <taxon>Bacilli</taxon>
        <taxon>Bacillales</taxon>
        <taxon>Paenibacillaceae</taxon>
        <taxon>Fontibacillus</taxon>
    </lineage>
</organism>
<dbReference type="RefSeq" id="WP_114496568.1">
    <property type="nucleotide sequence ID" value="NZ_QPJW01000003.1"/>
</dbReference>
<comment type="caution">
    <text evidence="1">The sequence shown here is derived from an EMBL/GenBank/DDBJ whole genome shotgun (WGS) entry which is preliminary data.</text>
</comment>
<accession>A0A369BG19</accession>